<dbReference type="EMBL" id="LXQA010138080">
    <property type="protein sequence ID" value="MCI23823.1"/>
    <property type="molecule type" value="Genomic_DNA"/>
</dbReference>
<dbReference type="AlphaFoldDB" id="A0A392QHF2"/>
<organism evidence="1 2">
    <name type="scientific">Trifolium medium</name>
    <dbReference type="NCBI Taxonomy" id="97028"/>
    <lineage>
        <taxon>Eukaryota</taxon>
        <taxon>Viridiplantae</taxon>
        <taxon>Streptophyta</taxon>
        <taxon>Embryophyta</taxon>
        <taxon>Tracheophyta</taxon>
        <taxon>Spermatophyta</taxon>
        <taxon>Magnoliopsida</taxon>
        <taxon>eudicotyledons</taxon>
        <taxon>Gunneridae</taxon>
        <taxon>Pentapetalae</taxon>
        <taxon>rosids</taxon>
        <taxon>fabids</taxon>
        <taxon>Fabales</taxon>
        <taxon>Fabaceae</taxon>
        <taxon>Papilionoideae</taxon>
        <taxon>50 kb inversion clade</taxon>
        <taxon>NPAAA clade</taxon>
        <taxon>Hologalegina</taxon>
        <taxon>IRL clade</taxon>
        <taxon>Trifolieae</taxon>
        <taxon>Trifolium</taxon>
    </lineage>
</organism>
<accession>A0A392QHF2</accession>
<dbReference type="PANTHER" id="PTHR31587">
    <property type="entry name" value="TRANSMEMBRANE PROTEIN (DUF2215)"/>
    <property type="match status" value="1"/>
</dbReference>
<feature type="non-terminal residue" evidence="1">
    <location>
        <position position="1"/>
    </location>
</feature>
<name>A0A392QHF2_9FABA</name>
<reference evidence="1 2" key="1">
    <citation type="journal article" date="2018" name="Front. Plant Sci.">
        <title>Red Clover (Trifolium pratense) and Zigzag Clover (T. medium) - A Picture of Genomic Similarities and Differences.</title>
        <authorList>
            <person name="Dluhosova J."/>
            <person name="Istvanek J."/>
            <person name="Nedelnik J."/>
            <person name="Repkova J."/>
        </authorList>
    </citation>
    <scope>NUCLEOTIDE SEQUENCE [LARGE SCALE GENOMIC DNA]</scope>
    <source>
        <strain evidence="2">cv. 10/8</strain>
        <tissue evidence="1">Leaf</tissue>
    </source>
</reference>
<keyword evidence="2" id="KW-1185">Reference proteome</keyword>
<protein>
    <submittedName>
        <fullName evidence="1">Uncharacterized protein</fullName>
    </submittedName>
</protein>
<evidence type="ECO:0000313" key="1">
    <source>
        <dbReference type="EMBL" id="MCI23823.1"/>
    </source>
</evidence>
<sequence length="100" mass="11562">AVSSPQTYSTIHNIDNRQNLTKEEWDYFTSKSTKQALRELAASKTFTDWLIEHPDRVDRISLRSNCHTKQDVAKIATSPGFISWFVDHPDRIKLDKTILS</sequence>
<evidence type="ECO:0000313" key="2">
    <source>
        <dbReference type="Proteomes" id="UP000265520"/>
    </source>
</evidence>
<dbReference type="Proteomes" id="UP000265520">
    <property type="component" value="Unassembled WGS sequence"/>
</dbReference>
<proteinExistence type="predicted"/>
<comment type="caution">
    <text evidence="1">The sequence shown here is derived from an EMBL/GenBank/DDBJ whole genome shotgun (WGS) entry which is preliminary data.</text>
</comment>
<dbReference type="PANTHER" id="PTHR31587:SF3">
    <property type="entry name" value="EXPRESSED PROTEIN"/>
    <property type="match status" value="1"/>
</dbReference>